<gene>
    <name evidence="1" type="ORF">BXP70_19020</name>
</gene>
<dbReference type="InterPro" id="IPR027056">
    <property type="entry name" value="Gluconate_2DH_su3"/>
</dbReference>
<evidence type="ECO:0000313" key="2">
    <source>
        <dbReference type="Proteomes" id="UP000194873"/>
    </source>
</evidence>
<evidence type="ECO:0000313" key="1">
    <source>
        <dbReference type="EMBL" id="OUJ72347.1"/>
    </source>
</evidence>
<name>A0A243WBG7_9BACT</name>
<dbReference type="EMBL" id="MTSE01000011">
    <property type="protein sequence ID" value="OUJ72347.1"/>
    <property type="molecule type" value="Genomic_DNA"/>
</dbReference>
<dbReference type="RefSeq" id="WP_086595688.1">
    <property type="nucleotide sequence ID" value="NZ_MTSE01000011.1"/>
</dbReference>
<accession>A0A243WBG7</accession>
<dbReference type="Proteomes" id="UP000194873">
    <property type="component" value="Unassembled WGS sequence"/>
</dbReference>
<dbReference type="Pfam" id="PF13618">
    <property type="entry name" value="Gluconate_2-dh3"/>
    <property type="match status" value="1"/>
</dbReference>
<organism evidence="1 2">
    <name type="scientific">Hymenobacter crusticola</name>
    <dbReference type="NCBI Taxonomy" id="1770526"/>
    <lineage>
        <taxon>Bacteria</taxon>
        <taxon>Pseudomonadati</taxon>
        <taxon>Bacteroidota</taxon>
        <taxon>Cytophagia</taxon>
        <taxon>Cytophagales</taxon>
        <taxon>Hymenobacteraceae</taxon>
        <taxon>Hymenobacter</taxon>
    </lineage>
</organism>
<reference evidence="1 2" key="1">
    <citation type="submission" date="2017-01" db="EMBL/GenBank/DDBJ databases">
        <title>A new Hymenobacter.</title>
        <authorList>
            <person name="Liang Y."/>
            <person name="Feng F."/>
        </authorList>
    </citation>
    <scope>NUCLEOTIDE SEQUENCE [LARGE SCALE GENOMIC DNA]</scope>
    <source>
        <strain evidence="1">MIMBbqt21</strain>
    </source>
</reference>
<proteinExistence type="predicted"/>
<comment type="caution">
    <text evidence="1">The sequence shown here is derived from an EMBL/GenBank/DDBJ whole genome shotgun (WGS) entry which is preliminary data.</text>
</comment>
<keyword evidence="2" id="KW-1185">Reference proteome</keyword>
<dbReference type="OrthoDB" id="6385145at2"/>
<protein>
    <submittedName>
        <fullName evidence="1">Twin-arginine translocation pathway signal protein</fullName>
    </submittedName>
</protein>
<sequence length="204" mass="22063">MNRRDAVARVALIMGGTLIGGDYLLTGCGPASTDKTADKGKGQAQTNGKLADVLDAKQVAYLNEVGETILPTTATPGAKAANVGGFMAVMVRDCYTPTDQEAFVKGLDQLEEVSKKQNSKGFLESTPEQRTALLRALDAEQKQYSKTKSIEAPNHYFRMMKELTLLGYFSSEVGATKALRYLPVPGKYDGNVPYKKGDRAWATT</sequence>
<dbReference type="AlphaFoldDB" id="A0A243WBG7"/>